<name>A0A2S4LT22_9HYPH</name>
<keyword evidence="3" id="KW-1185">Reference proteome</keyword>
<proteinExistence type="predicted"/>
<accession>A0A2S4LT22</accession>
<feature type="compositionally biased region" description="Basic residues" evidence="1">
    <location>
        <begin position="1"/>
        <end position="10"/>
    </location>
</feature>
<organism evidence="2 3">
    <name type="scientific">Bosea psychrotolerans</name>
    <dbReference type="NCBI Taxonomy" id="1871628"/>
    <lineage>
        <taxon>Bacteria</taxon>
        <taxon>Pseudomonadati</taxon>
        <taxon>Pseudomonadota</taxon>
        <taxon>Alphaproteobacteria</taxon>
        <taxon>Hyphomicrobiales</taxon>
        <taxon>Boseaceae</taxon>
        <taxon>Bosea</taxon>
    </lineage>
</organism>
<reference evidence="2 3" key="1">
    <citation type="submission" date="2018-01" db="EMBL/GenBank/DDBJ databases">
        <title>Genomic Encyclopedia of Type Strains, Phase III (KMG-III): the genomes of soil and plant-associated and newly described type strains.</title>
        <authorList>
            <person name="Whitman W."/>
        </authorList>
    </citation>
    <scope>NUCLEOTIDE SEQUENCE [LARGE SCALE GENOMIC DNA]</scope>
    <source>
        <strain evidence="2 3">1131</strain>
    </source>
</reference>
<dbReference type="Proteomes" id="UP000236919">
    <property type="component" value="Unassembled WGS sequence"/>
</dbReference>
<dbReference type="EMBL" id="PQFZ01000032">
    <property type="protein sequence ID" value="POR45568.1"/>
    <property type="molecule type" value="Genomic_DNA"/>
</dbReference>
<protein>
    <submittedName>
        <fullName evidence="2">Uncharacterized protein</fullName>
    </submittedName>
</protein>
<sequence>MSRPGKKRAMVLREPNGRPQRPSATERQAARLKREQGERATVLAQPHRRGNHDQLCASPLGRHVLDCRLRRELYDAGEEYAETTRRWRAAKGVPVGLIVVGVGSGRELSDEVILRLQSRLNAMRKAVIDGAGEATLQALDRVALDHETIPGAIGFRVTAGLLILAEYLGLVPRNAHPYR</sequence>
<gene>
    <name evidence="2" type="ORF">CYD53_13226</name>
</gene>
<evidence type="ECO:0000313" key="3">
    <source>
        <dbReference type="Proteomes" id="UP000236919"/>
    </source>
</evidence>
<dbReference type="OrthoDB" id="8453321at2"/>
<comment type="caution">
    <text evidence="2">The sequence shown here is derived from an EMBL/GenBank/DDBJ whole genome shotgun (WGS) entry which is preliminary data.</text>
</comment>
<evidence type="ECO:0000313" key="2">
    <source>
        <dbReference type="EMBL" id="POR45568.1"/>
    </source>
</evidence>
<evidence type="ECO:0000256" key="1">
    <source>
        <dbReference type="SAM" id="MobiDB-lite"/>
    </source>
</evidence>
<feature type="compositionally biased region" description="Basic and acidic residues" evidence="1">
    <location>
        <begin position="28"/>
        <end position="38"/>
    </location>
</feature>
<dbReference type="AlphaFoldDB" id="A0A2S4LT22"/>
<feature type="region of interest" description="Disordered" evidence="1">
    <location>
        <begin position="1"/>
        <end position="55"/>
    </location>
</feature>
<dbReference type="RefSeq" id="WP_103721461.1">
    <property type="nucleotide sequence ID" value="NZ_PQFZ01000032.1"/>
</dbReference>